<dbReference type="PANTHER" id="PTHR43750">
    <property type="entry name" value="UDP-GLUCOSE 6-DEHYDROGENASE TUAD"/>
    <property type="match status" value="1"/>
</dbReference>
<sequence>MQKIITRPIGQGWGLCYNPYFIAMGQTMDDFANPEFTLIGERLTGTKSGEILAQFYDTIRPAPTLRMTWDEAEMVKMCYNTFIGFKIIFSNMIMELCHKTPNANCDVVM</sequence>
<dbReference type="InterPro" id="IPR014026">
    <property type="entry name" value="UDP-Glc/GDP-Man_DH_dimer"/>
</dbReference>
<dbReference type="PANTHER" id="PTHR43750:SF1">
    <property type="entry name" value="GDP-MANNOSE 6-DEHYDROGENASE"/>
    <property type="match status" value="1"/>
</dbReference>
<name>X1S2D6_9ZZZZ</name>
<dbReference type="AlphaFoldDB" id="X1S2D6"/>
<feature type="non-terminal residue" evidence="2">
    <location>
        <position position="109"/>
    </location>
</feature>
<comment type="caution">
    <text evidence="2">The sequence shown here is derived from an EMBL/GenBank/DDBJ whole genome shotgun (WGS) entry which is preliminary data.</text>
</comment>
<evidence type="ECO:0000259" key="1">
    <source>
        <dbReference type="Pfam" id="PF00984"/>
    </source>
</evidence>
<dbReference type="EMBL" id="BARW01006221">
    <property type="protein sequence ID" value="GAI87217.1"/>
    <property type="molecule type" value="Genomic_DNA"/>
</dbReference>
<dbReference type="Gene3D" id="1.20.5.100">
    <property type="entry name" value="Cytochrome c1, transmembrane anchor, C-terminal"/>
    <property type="match status" value="1"/>
</dbReference>
<dbReference type="GO" id="GO:0016616">
    <property type="term" value="F:oxidoreductase activity, acting on the CH-OH group of donors, NAD or NADP as acceptor"/>
    <property type="evidence" value="ECO:0007669"/>
    <property type="project" value="InterPro"/>
</dbReference>
<dbReference type="GO" id="GO:0051287">
    <property type="term" value="F:NAD binding"/>
    <property type="evidence" value="ECO:0007669"/>
    <property type="project" value="InterPro"/>
</dbReference>
<organism evidence="2">
    <name type="scientific">marine sediment metagenome</name>
    <dbReference type="NCBI Taxonomy" id="412755"/>
    <lineage>
        <taxon>unclassified sequences</taxon>
        <taxon>metagenomes</taxon>
        <taxon>ecological metagenomes</taxon>
    </lineage>
</organism>
<feature type="domain" description="UDP-glucose/GDP-mannose dehydrogenase dimerisation" evidence="1">
    <location>
        <begin position="71"/>
        <end position="109"/>
    </location>
</feature>
<evidence type="ECO:0000313" key="2">
    <source>
        <dbReference type="EMBL" id="GAI87217.1"/>
    </source>
</evidence>
<dbReference type="Pfam" id="PF00984">
    <property type="entry name" value="UDPG_MGDP_dh"/>
    <property type="match status" value="1"/>
</dbReference>
<proteinExistence type="predicted"/>
<accession>X1S2D6</accession>
<protein>
    <recommendedName>
        <fullName evidence="1">UDP-glucose/GDP-mannose dehydrogenase dimerisation domain-containing protein</fullName>
    </recommendedName>
</protein>
<dbReference type="Gene3D" id="3.40.50.720">
    <property type="entry name" value="NAD(P)-binding Rossmann-like Domain"/>
    <property type="match status" value="1"/>
</dbReference>
<reference evidence="2" key="1">
    <citation type="journal article" date="2014" name="Front. Microbiol.">
        <title>High frequency of phylogenetically diverse reductive dehalogenase-homologous genes in deep subseafloor sedimentary metagenomes.</title>
        <authorList>
            <person name="Kawai M."/>
            <person name="Futagami T."/>
            <person name="Toyoda A."/>
            <person name="Takaki Y."/>
            <person name="Nishi S."/>
            <person name="Hori S."/>
            <person name="Arai W."/>
            <person name="Tsubouchi T."/>
            <person name="Morono Y."/>
            <person name="Uchiyama I."/>
            <person name="Ito T."/>
            <person name="Fujiyama A."/>
            <person name="Inagaki F."/>
            <person name="Takami H."/>
        </authorList>
    </citation>
    <scope>NUCLEOTIDE SEQUENCE</scope>
    <source>
        <strain evidence="2">Expedition CK06-06</strain>
    </source>
</reference>
<gene>
    <name evidence="2" type="ORF">S12H4_13049</name>
</gene>